<dbReference type="SUPFAM" id="SSF50939">
    <property type="entry name" value="Sialidases"/>
    <property type="match status" value="1"/>
</dbReference>
<gene>
    <name evidence="1" type="ORF">NDI79_13300</name>
</gene>
<name>A0ABU2G2Z1_9EURY</name>
<keyword evidence="1" id="KW-0378">Hydrolase</keyword>
<protein>
    <submittedName>
        <fullName evidence="1">Glycosyl hydrolase</fullName>
    </submittedName>
</protein>
<dbReference type="Proteomes" id="UP001254813">
    <property type="component" value="Unassembled WGS sequence"/>
</dbReference>
<accession>A0ABU2G2Z1</accession>
<evidence type="ECO:0000313" key="1">
    <source>
        <dbReference type="EMBL" id="MDS0295152.1"/>
    </source>
</evidence>
<reference evidence="1 2" key="1">
    <citation type="submission" date="2022-06" db="EMBL/GenBank/DDBJ databases">
        <title>Halogeometricum sp. a new haloarchaeum isolate from saline soil.</title>
        <authorList>
            <person name="Strakova D."/>
            <person name="Galisteo C."/>
            <person name="Sanchez-Porro C."/>
            <person name="Ventosa A."/>
        </authorList>
    </citation>
    <scope>NUCLEOTIDE SEQUENCE [LARGE SCALE GENOMIC DNA]</scope>
    <source>
        <strain evidence="2">S3BR25-2</strain>
    </source>
</reference>
<dbReference type="CDD" id="cd15482">
    <property type="entry name" value="Sialidase_non-viral"/>
    <property type="match status" value="1"/>
</dbReference>
<comment type="caution">
    <text evidence="1">The sequence shown here is derived from an EMBL/GenBank/DDBJ whole genome shotgun (WGS) entry which is preliminary data.</text>
</comment>
<evidence type="ECO:0000313" key="2">
    <source>
        <dbReference type="Proteomes" id="UP001254813"/>
    </source>
</evidence>
<dbReference type="EMBL" id="JAMQOQ010000003">
    <property type="protein sequence ID" value="MDS0295152.1"/>
    <property type="molecule type" value="Genomic_DNA"/>
</dbReference>
<dbReference type="GO" id="GO:0016787">
    <property type="term" value="F:hydrolase activity"/>
    <property type="evidence" value="ECO:0007669"/>
    <property type="project" value="UniProtKB-KW"/>
</dbReference>
<dbReference type="Gene3D" id="2.130.10.10">
    <property type="entry name" value="YVTN repeat-like/Quinoprotein amine dehydrogenase"/>
    <property type="match status" value="1"/>
</dbReference>
<dbReference type="InterPro" id="IPR015943">
    <property type="entry name" value="WD40/YVTN_repeat-like_dom_sf"/>
</dbReference>
<sequence length="394" mass="43043">MHLGDARDGTLYCTSGLESVVVNPADRTEVRSRFPSPPGASDRVPFETLHSSLGKSLLAPVTGRYQSSNLWALSAESLLANVGPRVYRSGDGGRSWTHVLDLPPSSPPKGLLPSSVCRHDGAVYLSEYALSDEPGRIRVSDDDGRSWSVLLERDDVRHFHGVYTDPYGETLWANTGDRDDESSIGVVVDGRYEPLGSGSQAWRGVQLGFTPEAVFWGKDASFAAEKPIYKLPRERLSEPNPVPDVVGTTEGVLFYVETVEHGGEHYVVGSASSQTGIDSTAPPDRRQNTCSREVRVLVASSADDYGSWHELCSFERRRTLGDVLPRVPTTDAHAFVRVDPELGLLINPCNTSTRDGRVLRMPLSRVAETVESGPTHAPSRPFSSVRDAAKRFVR</sequence>
<dbReference type="RefSeq" id="WP_310929011.1">
    <property type="nucleotide sequence ID" value="NZ_JAMQOQ010000003.1"/>
</dbReference>
<keyword evidence="2" id="KW-1185">Reference proteome</keyword>
<dbReference type="InterPro" id="IPR036278">
    <property type="entry name" value="Sialidase_sf"/>
</dbReference>
<organism evidence="1 2">
    <name type="scientific">Halogeometricum luteum</name>
    <dbReference type="NCBI Taxonomy" id="2950537"/>
    <lineage>
        <taxon>Archaea</taxon>
        <taxon>Methanobacteriati</taxon>
        <taxon>Methanobacteriota</taxon>
        <taxon>Stenosarchaea group</taxon>
        <taxon>Halobacteria</taxon>
        <taxon>Halobacteriales</taxon>
        <taxon>Haloferacaceae</taxon>
        <taxon>Halogeometricum</taxon>
    </lineage>
</organism>
<proteinExistence type="predicted"/>